<keyword evidence="3" id="KW-0238">DNA-binding</keyword>
<dbReference type="EMBL" id="AWWV01006732">
    <property type="protein sequence ID" value="OMO99994.1"/>
    <property type="molecule type" value="Genomic_DNA"/>
</dbReference>
<reference evidence="9 10" key="1">
    <citation type="submission" date="2013-09" db="EMBL/GenBank/DDBJ databases">
        <title>Corchorus capsularis genome sequencing.</title>
        <authorList>
            <person name="Alam M."/>
            <person name="Haque M.S."/>
            <person name="Islam M.S."/>
            <person name="Emdad E.M."/>
            <person name="Islam M.M."/>
            <person name="Ahmed B."/>
            <person name="Halim A."/>
            <person name="Hossen Q.M.M."/>
            <person name="Hossain M.Z."/>
            <person name="Ahmed R."/>
            <person name="Khan M.M."/>
            <person name="Islam R."/>
            <person name="Rashid M.M."/>
            <person name="Khan S.A."/>
            <person name="Rahman M.S."/>
            <person name="Alam M."/>
        </authorList>
    </citation>
    <scope>NUCLEOTIDE SEQUENCE [LARGE SCALE GENOMIC DNA]</scope>
    <source>
        <strain evidence="10">cv. CVL-1</strain>
        <tissue evidence="9">Whole seedling</tissue>
    </source>
</reference>
<dbReference type="InterPro" id="IPR036576">
    <property type="entry name" value="WRKY_dom_sf"/>
</dbReference>
<dbReference type="InterPro" id="IPR003441">
    <property type="entry name" value="NAC-dom"/>
</dbReference>
<evidence type="ECO:0000256" key="4">
    <source>
        <dbReference type="ARBA" id="ARBA00023163"/>
    </source>
</evidence>
<dbReference type="PROSITE" id="PS51005">
    <property type="entry name" value="NAC"/>
    <property type="match status" value="1"/>
</dbReference>
<feature type="region of interest" description="Disordered" evidence="6">
    <location>
        <begin position="314"/>
        <end position="353"/>
    </location>
</feature>
<dbReference type="OrthoDB" id="622307at2759"/>
<dbReference type="Gene3D" id="2.20.25.80">
    <property type="entry name" value="WRKY domain"/>
    <property type="match status" value="1"/>
</dbReference>
<feature type="non-terminal residue" evidence="9">
    <location>
        <position position="1"/>
    </location>
</feature>
<evidence type="ECO:0000256" key="1">
    <source>
        <dbReference type="ARBA" id="ARBA00004123"/>
    </source>
</evidence>
<sequence>RERSCKFVSGTGEGVAKVAFRTRNELLDDGYKWRKYGQKVIKGNPYPRSYYRCITKGCPAKKWVEQDTSDTSFSFVTYKGIHSHDSPYGKGLNNCLSQVCNDHGPNNMENAAEGAKAVFNVKKERVKMEDMPPEFRFYPTEEELVSFYLHNKLEGNRNDLNHLMNRVIPVVDIYEFNPWDLPQFSVLLCHKDPEQWFFFIPRQESEARGGRPKRLTSSGYWKATGSPCYVYSSNSRAIGVKRTMVFYNGRAPTGKKTEWKMNEYKAIEGEAPSSINGPPPSLVPSVQESKCLRSFDRRPPPEVVLMTGDFAVPHDHGRRFGGEMSRQIGAAGAEGMATATASSPESSSSGDHN</sequence>
<evidence type="ECO:0000259" key="7">
    <source>
        <dbReference type="PROSITE" id="PS50811"/>
    </source>
</evidence>
<dbReference type="SMART" id="SM00774">
    <property type="entry name" value="WRKY"/>
    <property type="match status" value="1"/>
</dbReference>
<evidence type="ECO:0000256" key="6">
    <source>
        <dbReference type="SAM" id="MobiDB-lite"/>
    </source>
</evidence>
<feature type="compositionally biased region" description="Low complexity" evidence="6">
    <location>
        <begin position="329"/>
        <end position="353"/>
    </location>
</feature>
<evidence type="ECO:0000256" key="5">
    <source>
        <dbReference type="ARBA" id="ARBA00023242"/>
    </source>
</evidence>
<evidence type="ECO:0000259" key="8">
    <source>
        <dbReference type="PROSITE" id="PS51005"/>
    </source>
</evidence>
<name>A0A1R3JYR9_COCAP</name>
<dbReference type="PANTHER" id="PTHR31744:SF220">
    <property type="entry name" value="LOW QUALITY PROTEIN: NAC DOMAIN-CONTAINING PROTEIN 90-LIKE"/>
    <property type="match status" value="1"/>
</dbReference>
<proteinExistence type="predicted"/>
<keyword evidence="5" id="KW-0539">Nucleus</keyword>
<feature type="domain" description="WRKY" evidence="7">
    <location>
        <begin position="22"/>
        <end position="87"/>
    </location>
</feature>
<evidence type="ECO:0000256" key="3">
    <source>
        <dbReference type="ARBA" id="ARBA00023125"/>
    </source>
</evidence>
<dbReference type="Gene3D" id="2.170.150.80">
    <property type="entry name" value="NAC domain"/>
    <property type="match status" value="1"/>
</dbReference>
<keyword evidence="2" id="KW-0805">Transcription regulation</keyword>
<protein>
    <submittedName>
        <fullName evidence="9">No apical meristem (NAM) protein</fullName>
    </submittedName>
</protein>
<dbReference type="PANTHER" id="PTHR31744">
    <property type="entry name" value="PROTEIN CUP-SHAPED COTYLEDON 2-RELATED"/>
    <property type="match status" value="1"/>
</dbReference>
<dbReference type="GO" id="GO:0003700">
    <property type="term" value="F:DNA-binding transcription factor activity"/>
    <property type="evidence" value="ECO:0007669"/>
    <property type="project" value="InterPro"/>
</dbReference>
<dbReference type="Gramene" id="OMO99994">
    <property type="protein sequence ID" value="OMO99994"/>
    <property type="gene ID" value="CCACVL1_03508"/>
</dbReference>
<evidence type="ECO:0000313" key="9">
    <source>
        <dbReference type="EMBL" id="OMO99994.1"/>
    </source>
</evidence>
<dbReference type="Pfam" id="PF03106">
    <property type="entry name" value="WRKY"/>
    <property type="match status" value="1"/>
</dbReference>
<dbReference type="InterPro" id="IPR003657">
    <property type="entry name" value="WRKY_dom"/>
</dbReference>
<comment type="caution">
    <text evidence="9">The sequence shown here is derived from an EMBL/GenBank/DDBJ whole genome shotgun (WGS) entry which is preliminary data.</text>
</comment>
<evidence type="ECO:0000256" key="2">
    <source>
        <dbReference type="ARBA" id="ARBA00023015"/>
    </source>
</evidence>
<keyword evidence="4" id="KW-0804">Transcription</keyword>
<dbReference type="Pfam" id="PF02365">
    <property type="entry name" value="NAM"/>
    <property type="match status" value="1"/>
</dbReference>
<evidence type="ECO:0000313" key="10">
    <source>
        <dbReference type="Proteomes" id="UP000188268"/>
    </source>
</evidence>
<dbReference type="GO" id="GO:0043565">
    <property type="term" value="F:sequence-specific DNA binding"/>
    <property type="evidence" value="ECO:0007669"/>
    <property type="project" value="InterPro"/>
</dbReference>
<comment type="subcellular location">
    <subcellularLocation>
        <location evidence="1">Nucleus</location>
    </subcellularLocation>
</comment>
<dbReference type="GO" id="GO:0005634">
    <property type="term" value="C:nucleus"/>
    <property type="evidence" value="ECO:0007669"/>
    <property type="project" value="UniProtKB-SubCell"/>
</dbReference>
<gene>
    <name evidence="9" type="ORF">CCACVL1_03508</name>
</gene>
<accession>A0A1R3JYR9</accession>
<dbReference type="InterPro" id="IPR036093">
    <property type="entry name" value="NAC_dom_sf"/>
</dbReference>
<feature type="domain" description="NAC" evidence="8">
    <location>
        <begin position="131"/>
        <end position="297"/>
    </location>
</feature>
<dbReference type="AlphaFoldDB" id="A0A1R3JYR9"/>
<dbReference type="SUPFAM" id="SSF118290">
    <property type="entry name" value="WRKY DNA-binding domain"/>
    <property type="match status" value="1"/>
</dbReference>
<keyword evidence="10" id="KW-1185">Reference proteome</keyword>
<dbReference type="Proteomes" id="UP000188268">
    <property type="component" value="Unassembled WGS sequence"/>
</dbReference>
<dbReference type="SUPFAM" id="SSF101941">
    <property type="entry name" value="NAC domain"/>
    <property type="match status" value="1"/>
</dbReference>
<dbReference type="PROSITE" id="PS50811">
    <property type="entry name" value="WRKY"/>
    <property type="match status" value="1"/>
</dbReference>
<organism evidence="9 10">
    <name type="scientific">Corchorus capsularis</name>
    <name type="common">Jute</name>
    <dbReference type="NCBI Taxonomy" id="210143"/>
    <lineage>
        <taxon>Eukaryota</taxon>
        <taxon>Viridiplantae</taxon>
        <taxon>Streptophyta</taxon>
        <taxon>Embryophyta</taxon>
        <taxon>Tracheophyta</taxon>
        <taxon>Spermatophyta</taxon>
        <taxon>Magnoliopsida</taxon>
        <taxon>eudicotyledons</taxon>
        <taxon>Gunneridae</taxon>
        <taxon>Pentapetalae</taxon>
        <taxon>rosids</taxon>
        <taxon>malvids</taxon>
        <taxon>Malvales</taxon>
        <taxon>Malvaceae</taxon>
        <taxon>Grewioideae</taxon>
        <taxon>Apeibeae</taxon>
        <taxon>Corchorus</taxon>
    </lineage>
</organism>